<keyword evidence="7" id="KW-0032">Aminotransferase</keyword>
<keyword evidence="3" id="KW-0805">Transcription regulation</keyword>
<dbReference type="SMART" id="SM00345">
    <property type="entry name" value="HTH_GNTR"/>
    <property type="match status" value="1"/>
</dbReference>
<dbReference type="PANTHER" id="PTHR46577">
    <property type="entry name" value="HTH-TYPE TRANSCRIPTIONAL REGULATORY PROTEIN GABR"/>
    <property type="match status" value="1"/>
</dbReference>
<dbReference type="InterPro" id="IPR015424">
    <property type="entry name" value="PyrdxlP-dep_Trfase"/>
</dbReference>
<dbReference type="EMBL" id="CP059378">
    <property type="protein sequence ID" value="QLY77867.1"/>
    <property type="molecule type" value="Genomic_DNA"/>
</dbReference>
<sequence length="482" mass="54980">MIVLNSNSAVPLYLQIYEQIKKSIISGQLSEGSKLYSTRSLATSLNVSRNTVESAYMQLCSEGYIKSKTGSGFIVEKLDSMLIAKLKREPSINIEEYKTKLSDVNYDNNYKYNFKYGALSASDFPLNLWKRLSNKCLASIDAEMMTSYTSNKGEEGLRIEIIDYLNKSRGVSCRTEQIIITSGFEQCLSLLCQMFRNTSSKIAVEDPGYRGVKEILYNHGFDVVPISLEKDGINLKELESCSAKVVYVTPSHQFPTGSVMPIQKRLQLLDWARRVNGIIIEDDYDSEFRYNSRPIPSIQGVDSKDYVVYIGTFSKSLSPSLRLNYMILPQSLLGRYDTLFSTYQTSVPIVEQKIIQQFMHLGHWESHLRKISLKNKRRHDILIHSINEFMGDNVIIHGKNAGLHVLLEVNNGLSEVELIEKAKEYGVLVYPVSIFWLQKDKYTNNMVFIGFGKMTESEITEGIQLLSKAWFSKNKRIKLLKN</sequence>
<feature type="domain" description="HTH gntR-type" evidence="6">
    <location>
        <begin position="10"/>
        <end position="78"/>
    </location>
</feature>
<evidence type="ECO:0000259" key="6">
    <source>
        <dbReference type="PROSITE" id="PS50949"/>
    </source>
</evidence>
<dbReference type="Proteomes" id="UP000512286">
    <property type="component" value="Chromosome"/>
</dbReference>
<dbReference type="CDD" id="cd00609">
    <property type="entry name" value="AAT_like"/>
    <property type="match status" value="1"/>
</dbReference>
<protein>
    <submittedName>
        <fullName evidence="7">PLP-dependent aminotransferase family protein</fullName>
    </submittedName>
</protein>
<dbReference type="SUPFAM" id="SSF46785">
    <property type="entry name" value="Winged helix' DNA-binding domain"/>
    <property type="match status" value="1"/>
</dbReference>
<evidence type="ECO:0000256" key="4">
    <source>
        <dbReference type="ARBA" id="ARBA00023125"/>
    </source>
</evidence>
<accession>A0A7D6VM19</accession>
<dbReference type="KEGG" id="cint:HZF06_12195"/>
<dbReference type="AlphaFoldDB" id="A0A7D6VM19"/>
<keyword evidence="5" id="KW-0804">Transcription</keyword>
<keyword evidence="7" id="KW-0808">Transferase</keyword>
<comment type="similarity">
    <text evidence="1">In the C-terminal section; belongs to the class-I pyridoxal-phosphate-dependent aminotransferase family.</text>
</comment>
<evidence type="ECO:0000256" key="3">
    <source>
        <dbReference type="ARBA" id="ARBA00023015"/>
    </source>
</evidence>
<dbReference type="InterPro" id="IPR051446">
    <property type="entry name" value="HTH_trans_reg/aminotransferase"/>
</dbReference>
<dbReference type="PROSITE" id="PS50949">
    <property type="entry name" value="HTH_GNTR"/>
    <property type="match status" value="1"/>
</dbReference>
<reference evidence="7 8" key="1">
    <citation type="submission" date="2020-07" db="EMBL/GenBank/DDBJ databases">
        <title>Electron transfer.</title>
        <authorList>
            <person name="Huang L."/>
            <person name="Liu X."/>
            <person name="Zhou S."/>
        </authorList>
    </citation>
    <scope>NUCLEOTIDE SEQUENCE [LARGE SCALE GENOMIC DNA]</scope>
    <source>
        <strain evidence="7 8">Lx1</strain>
    </source>
</reference>
<evidence type="ECO:0000256" key="1">
    <source>
        <dbReference type="ARBA" id="ARBA00005384"/>
    </source>
</evidence>
<proteinExistence type="inferred from homology"/>
<dbReference type="CDD" id="cd07377">
    <property type="entry name" value="WHTH_GntR"/>
    <property type="match status" value="1"/>
</dbReference>
<dbReference type="GO" id="GO:0003677">
    <property type="term" value="F:DNA binding"/>
    <property type="evidence" value="ECO:0007669"/>
    <property type="project" value="UniProtKB-KW"/>
</dbReference>
<evidence type="ECO:0000313" key="7">
    <source>
        <dbReference type="EMBL" id="QLY77867.1"/>
    </source>
</evidence>
<dbReference type="SUPFAM" id="SSF53383">
    <property type="entry name" value="PLP-dependent transferases"/>
    <property type="match status" value="1"/>
</dbReference>
<dbReference type="InterPro" id="IPR004839">
    <property type="entry name" value="Aminotransferase_I/II_large"/>
</dbReference>
<dbReference type="InterPro" id="IPR036388">
    <property type="entry name" value="WH-like_DNA-bd_sf"/>
</dbReference>
<dbReference type="GO" id="GO:0030170">
    <property type="term" value="F:pyridoxal phosphate binding"/>
    <property type="evidence" value="ECO:0007669"/>
    <property type="project" value="InterPro"/>
</dbReference>
<dbReference type="PANTHER" id="PTHR46577:SF1">
    <property type="entry name" value="HTH-TYPE TRANSCRIPTIONAL REGULATORY PROTEIN GABR"/>
    <property type="match status" value="1"/>
</dbReference>
<dbReference type="Gene3D" id="3.40.640.10">
    <property type="entry name" value="Type I PLP-dependent aspartate aminotransferase-like (Major domain)"/>
    <property type="match status" value="1"/>
</dbReference>
<dbReference type="InterPro" id="IPR036390">
    <property type="entry name" value="WH_DNA-bd_sf"/>
</dbReference>
<keyword evidence="2" id="KW-0663">Pyridoxal phosphate</keyword>
<dbReference type="Pfam" id="PF00392">
    <property type="entry name" value="GntR"/>
    <property type="match status" value="1"/>
</dbReference>
<keyword evidence="4" id="KW-0238">DNA-binding</keyword>
<evidence type="ECO:0000256" key="5">
    <source>
        <dbReference type="ARBA" id="ARBA00023163"/>
    </source>
</evidence>
<gene>
    <name evidence="7" type="ORF">HZF06_12195</name>
</gene>
<name>A0A7D6VM19_9CLOT</name>
<evidence type="ECO:0000313" key="8">
    <source>
        <dbReference type="Proteomes" id="UP000512286"/>
    </source>
</evidence>
<dbReference type="InterPro" id="IPR000524">
    <property type="entry name" value="Tscrpt_reg_HTH_GntR"/>
</dbReference>
<dbReference type="GO" id="GO:0003700">
    <property type="term" value="F:DNA-binding transcription factor activity"/>
    <property type="evidence" value="ECO:0007669"/>
    <property type="project" value="InterPro"/>
</dbReference>
<organism evidence="7 8">
    <name type="scientific">Clostridium intestinale</name>
    <dbReference type="NCBI Taxonomy" id="36845"/>
    <lineage>
        <taxon>Bacteria</taxon>
        <taxon>Bacillati</taxon>
        <taxon>Bacillota</taxon>
        <taxon>Clostridia</taxon>
        <taxon>Eubacteriales</taxon>
        <taxon>Clostridiaceae</taxon>
        <taxon>Clostridium</taxon>
    </lineage>
</organism>
<evidence type="ECO:0000256" key="2">
    <source>
        <dbReference type="ARBA" id="ARBA00022898"/>
    </source>
</evidence>
<dbReference type="InterPro" id="IPR015421">
    <property type="entry name" value="PyrdxlP-dep_Trfase_major"/>
</dbReference>
<dbReference type="GO" id="GO:0008483">
    <property type="term" value="F:transaminase activity"/>
    <property type="evidence" value="ECO:0007669"/>
    <property type="project" value="UniProtKB-KW"/>
</dbReference>
<dbReference type="Gene3D" id="1.10.10.10">
    <property type="entry name" value="Winged helix-like DNA-binding domain superfamily/Winged helix DNA-binding domain"/>
    <property type="match status" value="1"/>
</dbReference>
<dbReference type="RefSeq" id="WP_181600354.1">
    <property type="nucleotide sequence ID" value="NZ_CP059378.1"/>
</dbReference>
<dbReference type="Pfam" id="PF00155">
    <property type="entry name" value="Aminotran_1_2"/>
    <property type="match status" value="1"/>
</dbReference>